<organism evidence="2 3">
    <name type="scientific">Micrococcus flavus</name>
    <dbReference type="NCBI Taxonomy" id="384602"/>
    <lineage>
        <taxon>Bacteria</taxon>
        <taxon>Bacillati</taxon>
        <taxon>Actinomycetota</taxon>
        <taxon>Actinomycetes</taxon>
        <taxon>Micrococcales</taxon>
        <taxon>Micrococcaceae</taxon>
        <taxon>Micrococcus</taxon>
    </lineage>
</organism>
<dbReference type="EMBL" id="JACHMC010000001">
    <property type="protein sequence ID" value="MBB4881829.1"/>
    <property type="molecule type" value="Genomic_DNA"/>
</dbReference>
<name>A0A4Y8X4H5_9MICC</name>
<sequence length="393" mass="44039">MRDPVPCPDQPNSPFTPGYGRRPLVFGGHEDLLRDMGRVFQDHDFGENQSVLLSGLRGAGKTSMLQRIEDLARDAGWLVISEDASAGLQRRLVESTLPDVVNSLPRQTKRELKELGLWHFSAAWEVTERPSRPLMRNDLVTVAQHAGVRGILITIDEVSSGKTRLREVSAVAREISHAISRGADIVVAFAGIKVDLDELVRQEHTTFLRRSRTADFHRLSPKETRHVLAETARLGGREFTEEALEMLIAAAQGYPYLVQLLGDYAWRHRPNQPRIDLSAAEAARDRGLQAVMDRVLSKVFNDLSAKDQEFLRAMAVDEERSRIGDITGRLGSYSQYVNQYRNRLIDSGYVQPDGHGYLRFALPYLGAYIRSLTDRGPASAPDDDWSAYPPPLT</sequence>
<dbReference type="RefSeq" id="WP_135029412.1">
    <property type="nucleotide sequence ID" value="NZ_BMLA01000003.1"/>
</dbReference>
<proteinExistence type="predicted"/>
<dbReference type="OrthoDB" id="2020141at2"/>
<dbReference type="InterPro" id="IPR027417">
    <property type="entry name" value="P-loop_NTPase"/>
</dbReference>
<dbReference type="PANTHER" id="PTHR34301">
    <property type="entry name" value="DNA-BINDING PROTEIN-RELATED"/>
    <property type="match status" value="1"/>
</dbReference>
<reference evidence="2 3" key="1">
    <citation type="submission" date="2020-08" db="EMBL/GenBank/DDBJ databases">
        <title>Sequencing the genomes of 1000 actinobacteria strains.</title>
        <authorList>
            <person name="Klenk H.-P."/>
        </authorList>
    </citation>
    <scope>NUCLEOTIDE SEQUENCE [LARGE SCALE GENOMIC DNA]</scope>
    <source>
        <strain evidence="2 3">DSM 19079</strain>
    </source>
</reference>
<evidence type="ECO:0000313" key="3">
    <source>
        <dbReference type="Proteomes" id="UP000560081"/>
    </source>
</evidence>
<comment type="caution">
    <text evidence="2">The sequence shown here is derived from an EMBL/GenBank/DDBJ whole genome shotgun (WGS) entry which is preliminary data.</text>
</comment>
<dbReference type="SUPFAM" id="SSF52540">
    <property type="entry name" value="P-loop containing nucleoside triphosphate hydrolases"/>
    <property type="match status" value="1"/>
</dbReference>
<feature type="region of interest" description="Disordered" evidence="1">
    <location>
        <begin position="1"/>
        <end position="21"/>
    </location>
</feature>
<dbReference type="AlphaFoldDB" id="A0A4Y8X4H5"/>
<dbReference type="Gene3D" id="3.40.50.300">
    <property type="entry name" value="P-loop containing nucleotide triphosphate hydrolases"/>
    <property type="match status" value="1"/>
</dbReference>
<accession>A0A4Y8X4H5</accession>
<evidence type="ECO:0000256" key="1">
    <source>
        <dbReference type="SAM" id="MobiDB-lite"/>
    </source>
</evidence>
<keyword evidence="3" id="KW-1185">Reference proteome</keyword>
<dbReference type="PANTHER" id="PTHR34301:SF8">
    <property type="entry name" value="ATPASE DOMAIN-CONTAINING PROTEIN"/>
    <property type="match status" value="1"/>
</dbReference>
<dbReference type="Proteomes" id="UP000560081">
    <property type="component" value="Unassembled WGS sequence"/>
</dbReference>
<feature type="compositionally biased region" description="Pro residues" evidence="1">
    <location>
        <begin position="1"/>
        <end position="11"/>
    </location>
</feature>
<protein>
    <submittedName>
        <fullName evidence="2">Uncharacterized protein</fullName>
    </submittedName>
</protein>
<gene>
    <name evidence="2" type="ORF">BJ976_000180</name>
</gene>
<evidence type="ECO:0000313" key="2">
    <source>
        <dbReference type="EMBL" id="MBB4881829.1"/>
    </source>
</evidence>